<evidence type="ECO:0000259" key="2">
    <source>
        <dbReference type="PROSITE" id="PS50943"/>
    </source>
</evidence>
<dbReference type="CDD" id="cd00093">
    <property type="entry name" value="HTH_XRE"/>
    <property type="match status" value="1"/>
</dbReference>
<dbReference type="InterPro" id="IPR010982">
    <property type="entry name" value="Lambda_DNA-bd_dom_sf"/>
</dbReference>
<dbReference type="GO" id="GO:0003677">
    <property type="term" value="F:DNA binding"/>
    <property type="evidence" value="ECO:0007669"/>
    <property type="project" value="InterPro"/>
</dbReference>
<reference evidence="3" key="1">
    <citation type="submission" date="2018-07" db="EMBL/GenBank/DDBJ databases">
        <authorList>
            <consortium name="GenomeTrakr network: Whole genome sequencing for foodborne pathogen traceback"/>
        </authorList>
    </citation>
    <scope>NUCLEOTIDE SEQUENCE [LARGE SCALE GENOMIC DNA]</scope>
    <source>
        <strain evidence="3">FDA00013282</strain>
    </source>
</reference>
<dbReference type="Gene3D" id="1.10.260.40">
    <property type="entry name" value="lambda repressor-like DNA-binding domains"/>
    <property type="match status" value="1"/>
</dbReference>
<evidence type="ECO:0000256" key="1">
    <source>
        <dbReference type="SAM" id="MobiDB-lite"/>
    </source>
</evidence>
<dbReference type="SUPFAM" id="SSF47413">
    <property type="entry name" value="lambda repressor-like DNA-binding domains"/>
    <property type="match status" value="1"/>
</dbReference>
<protein>
    <submittedName>
        <fullName evidence="3">XRE family transcriptional regulator</fullName>
    </submittedName>
</protein>
<evidence type="ECO:0000313" key="3">
    <source>
        <dbReference type="EMBL" id="MJX47130.1"/>
    </source>
</evidence>
<accession>A0A3R0Q163</accession>
<organism evidence="3">
    <name type="scientific">Salmonella enterica</name>
    <name type="common">Salmonella choleraesuis</name>
    <dbReference type="NCBI Taxonomy" id="28901"/>
    <lineage>
        <taxon>Bacteria</taxon>
        <taxon>Pseudomonadati</taxon>
        <taxon>Pseudomonadota</taxon>
        <taxon>Gammaproteobacteria</taxon>
        <taxon>Enterobacterales</taxon>
        <taxon>Enterobacteriaceae</taxon>
        <taxon>Salmonella</taxon>
    </lineage>
</organism>
<feature type="region of interest" description="Disordered" evidence="1">
    <location>
        <begin position="54"/>
        <end position="74"/>
    </location>
</feature>
<dbReference type="AlphaFoldDB" id="A0A3R0Q163"/>
<feature type="domain" description="HTH cro/C1-type" evidence="2">
    <location>
        <begin position="1"/>
        <end position="35"/>
    </location>
</feature>
<comment type="caution">
    <text evidence="3">The sequence shown here is derived from an EMBL/GenBank/DDBJ whole genome shotgun (WGS) entry which is preliminary data.</text>
</comment>
<dbReference type="InterPro" id="IPR001387">
    <property type="entry name" value="Cro/C1-type_HTH"/>
</dbReference>
<dbReference type="PROSITE" id="PS50943">
    <property type="entry name" value="HTH_CROC1"/>
    <property type="match status" value="1"/>
</dbReference>
<name>A0A3R0Q163_SALER</name>
<dbReference type="EMBL" id="RTRY01000006">
    <property type="protein sequence ID" value="MJX47130.1"/>
    <property type="molecule type" value="Genomic_DNA"/>
</dbReference>
<gene>
    <name evidence="3" type="ORF">DTA53_09495</name>
</gene>
<proteinExistence type="predicted"/>
<dbReference type="Proteomes" id="UP000885264">
    <property type="component" value="Unassembled WGS sequence"/>
</dbReference>
<sequence>MTQKTMSELTGVPLGTIKNYESGHSAVGIHVLQTILANRKLQKYTLWLMTGQTAPTSGQIAPPVEPEPPRKKAG</sequence>